<dbReference type="InterPro" id="IPR029044">
    <property type="entry name" value="Nucleotide-diphossugar_trans"/>
</dbReference>
<keyword evidence="4 5" id="KW-0808">Transferase</keyword>
<evidence type="ECO:0000256" key="4">
    <source>
        <dbReference type="ARBA" id="ARBA00022679"/>
    </source>
</evidence>
<comment type="similarity">
    <text evidence="2">Belongs to the glycosyltransferase 2 family.</text>
</comment>
<accession>F4H526</accession>
<dbReference type="Proteomes" id="UP000008460">
    <property type="component" value="Chromosome"/>
</dbReference>
<dbReference type="KEGG" id="cfi:Celf_2507"/>
<sequence length="317" mass="33842">MTAGTVRVVAVVVTYGPDVAETRRLLEAVRPQVADTVVVDNGSAEPVLADLRAAAASAGARLVELGANHGIATAQNVGLDHARELGATHVLLLDQDSLPKPDLVDRLVTAIGSPSPDGRPVAAVGAVASDDRDGEPAFVYAARRFGPRRTDLPATDGRMVEVAFLIASGTLVDLAAVEAVGPMADGFFIDHVDLEWGVRARNAGYGLYAVVGAELEHQLGEDPRYVPGRERSVHVQSIPRNYYMVRNTVLLVRSSALPAGWRWGYAWWITKYVVFYTVAVAPRRRRVPLMLRGLVDGLRGRTGPMPGSVGTAVRAAV</sequence>
<dbReference type="RefSeq" id="WP_013771658.1">
    <property type="nucleotide sequence ID" value="NC_015514.1"/>
</dbReference>
<dbReference type="EMBL" id="CP002666">
    <property type="protein sequence ID" value="AEE46632.1"/>
    <property type="molecule type" value="Genomic_DNA"/>
</dbReference>
<dbReference type="CDD" id="cd02526">
    <property type="entry name" value="GT2_RfbF_like"/>
    <property type="match status" value="1"/>
</dbReference>
<dbReference type="AlphaFoldDB" id="F4H526"/>
<gene>
    <name evidence="5" type="ordered locus">Celf_2507</name>
</gene>
<dbReference type="eggNOG" id="COG1216">
    <property type="taxonomic scope" value="Bacteria"/>
</dbReference>
<dbReference type="PANTHER" id="PTHR43179:SF12">
    <property type="entry name" value="GALACTOFURANOSYLTRANSFERASE GLFT2"/>
    <property type="match status" value="1"/>
</dbReference>
<protein>
    <submittedName>
        <fullName evidence="5">Glycosyl transferase family 2</fullName>
    </submittedName>
</protein>
<evidence type="ECO:0000313" key="6">
    <source>
        <dbReference type="Proteomes" id="UP000008460"/>
    </source>
</evidence>
<dbReference type="Pfam" id="PF13641">
    <property type="entry name" value="Glyco_tranf_2_3"/>
    <property type="match status" value="1"/>
</dbReference>
<dbReference type="HOGENOM" id="CLU_023845_9_1_11"/>
<keyword evidence="6" id="KW-1185">Reference proteome</keyword>
<evidence type="ECO:0000256" key="3">
    <source>
        <dbReference type="ARBA" id="ARBA00022676"/>
    </source>
</evidence>
<evidence type="ECO:0000313" key="5">
    <source>
        <dbReference type="EMBL" id="AEE46632.1"/>
    </source>
</evidence>
<evidence type="ECO:0000256" key="1">
    <source>
        <dbReference type="ARBA" id="ARBA00004776"/>
    </source>
</evidence>
<comment type="pathway">
    <text evidence="1">Cell wall biogenesis; cell wall polysaccharide biosynthesis.</text>
</comment>
<organism evidence="5 6">
    <name type="scientific">Cellulomonas fimi (strain ATCC 484 / DSM 20113 / JCM 1341 / CCUG 24087 / LMG 16345 / NBRC 15513 / NCIMB 8980 / NCTC 7547 / NRS-133)</name>
    <dbReference type="NCBI Taxonomy" id="590998"/>
    <lineage>
        <taxon>Bacteria</taxon>
        <taxon>Bacillati</taxon>
        <taxon>Actinomycetota</taxon>
        <taxon>Actinomycetes</taxon>
        <taxon>Micrococcales</taxon>
        <taxon>Cellulomonadaceae</taxon>
        <taxon>Cellulomonas</taxon>
    </lineage>
</organism>
<dbReference type="GO" id="GO:0016757">
    <property type="term" value="F:glycosyltransferase activity"/>
    <property type="evidence" value="ECO:0007669"/>
    <property type="project" value="UniProtKB-KW"/>
</dbReference>
<keyword evidence="3" id="KW-0328">Glycosyltransferase</keyword>
<dbReference type="STRING" id="590998.Celf_2507"/>
<name>F4H526_CELFA</name>
<proteinExistence type="inferred from homology"/>
<dbReference type="SUPFAM" id="SSF53448">
    <property type="entry name" value="Nucleotide-diphospho-sugar transferases"/>
    <property type="match status" value="1"/>
</dbReference>
<dbReference type="Gene3D" id="3.90.550.10">
    <property type="entry name" value="Spore Coat Polysaccharide Biosynthesis Protein SpsA, Chain A"/>
    <property type="match status" value="1"/>
</dbReference>
<dbReference type="PANTHER" id="PTHR43179">
    <property type="entry name" value="RHAMNOSYLTRANSFERASE WBBL"/>
    <property type="match status" value="1"/>
</dbReference>
<reference evidence="5 6" key="1">
    <citation type="submission" date="2011-04" db="EMBL/GenBank/DDBJ databases">
        <title>Complete sequence of Cellulomonas fimi ATCC 484.</title>
        <authorList>
            <consortium name="US DOE Joint Genome Institute"/>
            <person name="Lucas S."/>
            <person name="Han J."/>
            <person name="Lapidus A."/>
            <person name="Cheng J.-F."/>
            <person name="Goodwin L."/>
            <person name="Pitluck S."/>
            <person name="Peters L."/>
            <person name="Chertkov O."/>
            <person name="Detter J.C."/>
            <person name="Han C."/>
            <person name="Tapia R."/>
            <person name="Land M."/>
            <person name="Hauser L."/>
            <person name="Kyrpides N."/>
            <person name="Ivanova N."/>
            <person name="Ovchinnikova G."/>
            <person name="Pagani I."/>
            <person name="Mead D."/>
            <person name="Brumm P."/>
            <person name="Woyke T."/>
        </authorList>
    </citation>
    <scope>NUCLEOTIDE SEQUENCE [LARGE SCALE GENOMIC DNA]</scope>
    <source>
        <strain evidence="6">ATCC 484 / DSM 20113 / JCM 1341 / NBRC 15513 / NCIMB 8980 / NCTC 7547</strain>
    </source>
</reference>
<evidence type="ECO:0000256" key="2">
    <source>
        <dbReference type="ARBA" id="ARBA00006739"/>
    </source>
</evidence>